<dbReference type="PANTHER" id="PTHR48063">
    <property type="entry name" value="LRR RECEPTOR-LIKE KINASE"/>
    <property type="match status" value="1"/>
</dbReference>
<evidence type="ECO:0000256" key="12">
    <source>
        <dbReference type="SAM" id="Phobius"/>
    </source>
</evidence>
<feature type="transmembrane region" description="Helical" evidence="12">
    <location>
        <begin position="1042"/>
        <end position="1065"/>
    </location>
</feature>
<evidence type="ECO:0000259" key="14">
    <source>
        <dbReference type="Pfam" id="PF08263"/>
    </source>
</evidence>
<protein>
    <submittedName>
        <fullName evidence="16">LRR protein WM1.7</fullName>
    </submittedName>
</protein>
<dbReference type="FunFam" id="3.80.10.10:FF:000111">
    <property type="entry name" value="LRR receptor-like serine/threonine-protein kinase ERECTA"/>
    <property type="match status" value="1"/>
</dbReference>
<dbReference type="InterPro" id="IPR001611">
    <property type="entry name" value="Leu-rich_rpt"/>
</dbReference>
<comment type="subcellular location">
    <subcellularLocation>
        <location evidence="1">Cell membrane</location>
        <topology evidence="1">Single-pass type I membrane protein</topology>
    </subcellularLocation>
</comment>
<feature type="signal peptide" evidence="13">
    <location>
        <begin position="1"/>
        <end position="23"/>
    </location>
</feature>
<feature type="domain" description="Disease resistance R13L4/SHOC-2-like LRR" evidence="15">
    <location>
        <begin position="446"/>
        <end position="624"/>
    </location>
</feature>
<dbReference type="InterPro" id="IPR046956">
    <property type="entry name" value="RLP23-like"/>
</dbReference>
<dbReference type="PROSITE" id="PS51450">
    <property type="entry name" value="LRR"/>
    <property type="match status" value="1"/>
</dbReference>
<organism evidence="16">
    <name type="scientific">Aegilops tauschii</name>
    <name type="common">Tausch's goatgrass</name>
    <name type="synonym">Aegilops squarrosa</name>
    <dbReference type="NCBI Taxonomy" id="37682"/>
    <lineage>
        <taxon>Eukaryota</taxon>
        <taxon>Viridiplantae</taxon>
        <taxon>Streptophyta</taxon>
        <taxon>Embryophyta</taxon>
        <taxon>Tracheophyta</taxon>
        <taxon>Spermatophyta</taxon>
        <taxon>Magnoliopsida</taxon>
        <taxon>Liliopsida</taxon>
        <taxon>Poales</taxon>
        <taxon>Poaceae</taxon>
        <taxon>BOP clade</taxon>
        <taxon>Pooideae</taxon>
        <taxon>Triticodae</taxon>
        <taxon>Triticeae</taxon>
        <taxon>Triticinae</taxon>
        <taxon>Aegilops</taxon>
    </lineage>
</organism>
<keyword evidence="3" id="KW-1003">Cell membrane</keyword>
<dbReference type="Pfam" id="PF23598">
    <property type="entry name" value="LRR_14"/>
    <property type="match status" value="2"/>
</dbReference>
<dbReference type="GO" id="GO:0005886">
    <property type="term" value="C:plasma membrane"/>
    <property type="evidence" value="ECO:0007669"/>
    <property type="project" value="UniProtKB-SubCell"/>
</dbReference>
<evidence type="ECO:0000256" key="7">
    <source>
        <dbReference type="ARBA" id="ARBA00022729"/>
    </source>
</evidence>
<dbReference type="FunFam" id="3.80.10.10:FF:000649">
    <property type="entry name" value="Leucine Rich Repeat family protein"/>
    <property type="match status" value="1"/>
</dbReference>
<proteinExistence type="inferred from homology"/>
<dbReference type="InterPro" id="IPR003591">
    <property type="entry name" value="Leu-rich_rpt_typical-subtyp"/>
</dbReference>
<feature type="chain" id="PRO_5004279979" evidence="13">
    <location>
        <begin position="24"/>
        <end position="1102"/>
    </location>
</feature>
<dbReference type="AlphaFoldDB" id="Q6QM07"/>
<keyword evidence="9 12" id="KW-1133">Transmembrane helix</keyword>
<evidence type="ECO:0000256" key="3">
    <source>
        <dbReference type="ARBA" id="ARBA00022475"/>
    </source>
</evidence>
<keyword evidence="6 12" id="KW-0812">Transmembrane</keyword>
<dbReference type="Pfam" id="PF00560">
    <property type="entry name" value="LRR_1"/>
    <property type="match status" value="9"/>
</dbReference>
<evidence type="ECO:0000256" key="4">
    <source>
        <dbReference type="ARBA" id="ARBA00022614"/>
    </source>
</evidence>
<evidence type="ECO:0000256" key="11">
    <source>
        <dbReference type="ARBA" id="ARBA00023180"/>
    </source>
</evidence>
<sequence length="1102" mass="121643">MPRTTKLLFTLISLIIFPFFTNGALQPQHQHAHGGGCIPAERAALLSFKEGIISNNTNLLASWKGQDCCRWRGVSCSNRTGHVIKLRLRNPNVALYPNGYYDVCGGASALFGEISPSLLSLKHLEHLDLSVNCLLGSNNQIPHLLGSMGNLRYLNLSGIPFNGRVPSQLGNLSKLQYLDLGQDTGCPGMYSTDITWLTKLHVLKFLSMRGVNLSGIADWPHNLNMLPSLRIIDLTVCSLDSADQSLPHLNLTKLERLDLNNNDFEHSLTYGWFWKATSLKYLNLGYNGLFGQFPDTLGNMTNLQVLDISVNKITDMMMTGNLENLCSLEIIDLSRNEINTDISVMMKSLPQCTWKKLQELDLGGNKFRGTLPNFIGDFTRLSVLWLDYNNLVGPIPPQLGNLTCLTSLDLGGNHLTGSIPTELGALTTLTYLDIGSNDLNGGVPAELGNLRYLTALYLSDNEIAGSIPPQLGNLRSLTALDLSDNEIAGSIPPQLGNLTGLTYLELRNNHLTGSIPRELMHSTSLTILDLPGNHLIGSVPTEIGSLINLQFLDLSNNSFTGMITEEHLANLTSLQKIDLSSNNLKIVLNSDWRPPFMLESASFGSCQMGPLFPPWLQQLKTTQLDISHNGLKGEFPDWFWSTFSHALYMDISNNQISGRLPAHLHGMAFEEVYLNSNQLTGPIPALPKSIHLLDISKNQFFGTIPSILGAPRLQMLSMHSNQISGYIPESICKLEPLIYLDLSNNILEGEIVKCFDIYSLEHLILGNNSLSGKIPASLRNNACLKFLDLSWNKFSGGLPTWIGTLVHLRFLILSHNKFSDNIPVDITKLGYLQYLDLSSNNFSGAIPWHLSSLTFMSTLQEESMGLVGDVRGSEIVPDRLGQILSVNTKGQQLTYHRTLAYFVSIDLSCNSLTGEIPTDITSLAALMNLNLSSNQLSGQIPSMIGAMQSLVSLDLSQNKLSGEIPSSLSNLTSLSYMNLSCNSLSGRIPSGRQLDTLNMDNPSLMYIGNNGLCGPPVHKNCSGNDPFIHGDLRSSNQEVDPLTFYFGLVLGFVVGLWMVFCALLFKKTWRIAYFRLFDKVYDQVYVFVVVKWASFAKKTDEE</sequence>
<keyword evidence="8" id="KW-0677">Repeat</keyword>
<reference evidence="16" key="1">
    <citation type="submission" date="2004-01" db="EMBL/GenBank/DDBJ databases">
        <title>Structural characteristics of a Triticum tauschii gene cluster on 3DS reveals the presence of cell surface leucine rich repeat (LRR) glycoproteins.</title>
        <authorList>
            <person name="Whitford R."/>
            <person name="Sutton T."/>
            <person name="Dong C."/>
            <person name="Able J."/>
            <person name="Wolters P."/>
            <person name="Tingey S."/>
            <person name="Langridge P."/>
        </authorList>
    </citation>
    <scope>NUCLEOTIDE SEQUENCE</scope>
</reference>
<dbReference type="Pfam" id="PF13855">
    <property type="entry name" value="LRR_8"/>
    <property type="match status" value="1"/>
</dbReference>
<feature type="domain" description="Disease resistance R13L4/SHOC-2-like LRR" evidence="15">
    <location>
        <begin position="118"/>
        <end position="336"/>
    </location>
</feature>
<dbReference type="PRINTS" id="PR00019">
    <property type="entry name" value="LEURICHRPT"/>
</dbReference>
<dbReference type="GO" id="GO:0009742">
    <property type="term" value="P:brassinosteroid mediated signaling pathway"/>
    <property type="evidence" value="ECO:0007669"/>
    <property type="project" value="UniProtKB-KW"/>
</dbReference>
<dbReference type="Gene3D" id="3.80.10.10">
    <property type="entry name" value="Ribonuclease Inhibitor"/>
    <property type="match status" value="4"/>
</dbReference>
<dbReference type="EMBL" id="AH013688">
    <property type="protein sequence ID" value="AAS48159.1"/>
    <property type="molecule type" value="Genomic_DNA"/>
</dbReference>
<feature type="domain" description="Leucine-rich repeat-containing N-terminal plant-type" evidence="14">
    <location>
        <begin position="40"/>
        <end position="77"/>
    </location>
</feature>
<evidence type="ECO:0000256" key="1">
    <source>
        <dbReference type="ARBA" id="ARBA00004251"/>
    </source>
</evidence>
<evidence type="ECO:0000256" key="8">
    <source>
        <dbReference type="ARBA" id="ARBA00022737"/>
    </source>
</evidence>
<dbReference type="InterPro" id="IPR032675">
    <property type="entry name" value="LRR_dom_sf"/>
</dbReference>
<evidence type="ECO:0000256" key="13">
    <source>
        <dbReference type="SAM" id="SignalP"/>
    </source>
</evidence>
<dbReference type="SUPFAM" id="SSF52047">
    <property type="entry name" value="RNI-like"/>
    <property type="match status" value="1"/>
</dbReference>
<evidence type="ECO:0000256" key="9">
    <source>
        <dbReference type="ARBA" id="ARBA00022989"/>
    </source>
</evidence>
<evidence type="ECO:0000256" key="10">
    <source>
        <dbReference type="ARBA" id="ARBA00023136"/>
    </source>
</evidence>
<dbReference type="SUPFAM" id="SSF52058">
    <property type="entry name" value="L domain-like"/>
    <property type="match status" value="3"/>
</dbReference>
<name>Q6QM07_AEGTA</name>
<gene>
    <name evidence="16" type="primary">WM1.7</name>
</gene>
<keyword evidence="11" id="KW-0325">Glycoprotein</keyword>
<dbReference type="SMART" id="SM00369">
    <property type="entry name" value="LRR_TYP"/>
    <property type="match status" value="12"/>
</dbReference>
<dbReference type="PANTHER" id="PTHR48063:SF109">
    <property type="entry name" value="LEUCINE-RICH REPEAT-CONTAINING N-TERMINAL PLANT-TYPE DOMAIN-CONTAINING PROTEIN"/>
    <property type="match status" value="1"/>
</dbReference>
<evidence type="ECO:0000256" key="2">
    <source>
        <dbReference type="ARBA" id="ARBA00009592"/>
    </source>
</evidence>
<dbReference type="SMART" id="SM00365">
    <property type="entry name" value="LRR_SD22"/>
    <property type="match status" value="6"/>
</dbReference>
<evidence type="ECO:0000256" key="6">
    <source>
        <dbReference type="ARBA" id="ARBA00022692"/>
    </source>
</evidence>
<comment type="similarity">
    <text evidence="2">Belongs to the RLP family.</text>
</comment>
<dbReference type="Pfam" id="PF08263">
    <property type="entry name" value="LRRNT_2"/>
    <property type="match status" value="1"/>
</dbReference>
<accession>Q6QM07</accession>
<evidence type="ECO:0000313" key="16">
    <source>
        <dbReference type="EMBL" id="AAS48159.1"/>
    </source>
</evidence>
<keyword evidence="4" id="KW-0433">Leucine-rich repeat</keyword>
<dbReference type="InterPro" id="IPR055414">
    <property type="entry name" value="LRR_R13L4/SHOC2-like"/>
</dbReference>
<keyword evidence="5" id="KW-1070">Brassinosteroid signaling pathway</keyword>
<evidence type="ECO:0000259" key="15">
    <source>
        <dbReference type="Pfam" id="PF23598"/>
    </source>
</evidence>
<keyword evidence="7 13" id="KW-0732">Signal</keyword>
<keyword evidence="10 12" id="KW-0472">Membrane</keyword>
<evidence type="ECO:0000256" key="5">
    <source>
        <dbReference type="ARBA" id="ARBA00022626"/>
    </source>
</evidence>
<dbReference type="FunFam" id="3.80.10.10:FF:000095">
    <property type="entry name" value="LRR receptor-like serine/threonine-protein kinase GSO1"/>
    <property type="match status" value="2"/>
</dbReference>
<dbReference type="InterPro" id="IPR013210">
    <property type="entry name" value="LRR_N_plant-typ"/>
</dbReference>